<feature type="domain" description="Multidrug resistance protein MdtA-like barrel-sandwich hybrid" evidence="6">
    <location>
        <begin position="46"/>
        <end position="229"/>
    </location>
</feature>
<keyword evidence="4" id="KW-0812">Transmembrane</keyword>
<evidence type="ECO:0000259" key="6">
    <source>
        <dbReference type="Pfam" id="PF25917"/>
    </source>
</evidence>
<dbReference type="PANTHER" id="PTHR30367:SF6">
    <property type="entry name" value="SECRETION PROTEIN-RELATED"/>
    <property type="match status" value="1"/>
</dbReference>
<evidence type="ECO:0000256" key="1">
    <source>
        <dbReference type="ARBA" id="ARBA00004167"/>
    </source>
</evidence>
<feature type="transmembrane region" description="Helical" evidence="4">
    <location>
        <begin position="7"/>
        <end position="27"/>
    </location>
</feature>
<dbReference type="InterPro" id="IPR058624">
    <property type="entry name" value="MdtA-like_HH"/>
</dbReference>
<comment type="similarity">
    <text evidence="2">Belongs to the membrane fusion protein (MFP) (TC 8.A.1) family.</text>
</comment>
<dbReference type="Gene3D" id="2.40.50.100">
    <property type="match status" value="1"/>
</dbReference>
<protein>
    <submittedName>
        <fullName evidence="7">HlyD family secretion protein</fullName>
    </submittedName>
</protein>
<sequence>MTPDQQFSRLVKIASLGFIILFAYFLFADNTMPLTPQAMATRIVTKITPQITGKIDTVAVYNNQAVKKGDLLFQIDPRPYQLAVTDAQLNLEQVKQDNAELDASILAAKADLKASQSTTIQKRNEAKRFDSLFVTHGVSQQQKDLSDSEAETANANFLAAKARLKKLQINRGEQGESNLKLRQAENALAQAELNLSYTNVYADQDGIVTNLQLEVGSFATVGQPLLALVSNNVDIIADFREKNLRNVQTSSSTLIAFDSTPGVLYPAIVESVDAGVSTGQFNADGLLAEPEESTRWVRDAQRFRLHLSFDESGMPHFPAGARATVQLVPDNIVLNLLATMQIKAISLLHYLY</sequence>
<gene>
    <name evidence="7" type="ORF">V6256_06945</name>
</gene>
<comment type="caution">
    <text evidence="7">The sequence shown here is derived from an EMBL/GenBank/DDBJ whole genome shotgun (WGS) entry which is preliminary data.</text>
</comment>
<dbReference type="EMBL" id="JBAKAZ010000020">
    <property type="protein sequence ID" value="MEL0629341.1"/>
    <property type="molecule type" value="Genomic_DNA"/>
</dbReference>
<dbReference type="Gene3D" id="1.10.287.470">
    <property type="entry name" value="Helix hairpin bin"/>
    <property type="match status" value="1"/>
</dbReference>
<reference evidence="7 8" key="1">
    <citation type="submission" date="2024-02" db="EMBL/GenBank/DDBJ databases">
        <title>Bacteria isolated from the canopy kelp, Nereocystis luetkeana.</title>
        <authorList>
            <person name="Pfister C.A."/>
            <person name="Younker I.T."/>
            <person name="Light S.H."/>
        </authorList>
    </citation>
    <scope>NUCLEOTIDE SEQUENCE [LARGE SCALE GENOMIC DNA]</scope>
    <source>
        <strain evidence="7 8">TI.1.05</strain>
    </source>
</reference>
<dbReference type="Proteomes" id="UP001369082">
    <property type="component" value="Unassembled WGS sequence"/>
</dbReference>
<dbReference type="InterPro" id="IPR058625">
    <property type="entry name" value="MdtA-like_BSH"/>
</dbReference>
<evidence type="ECO:0000256" key="4">
    <source>
        <dbReference type="SAM" id="Phobius"/>
    </source>
</evidence>
<keyword evidence="4" id="KW-0472">Membrane</keyword>
<dbReference type="SUPFAM" id="SSF111369">
    <property type="entry name" value="HlyD-like secretion proteins"/>
    <property type="match status" value="2"/>
</dbReference>
<dbReference type="Pfam" id="PF25876">
    <property type="entry name" value="HH_MFP_RND"/>
    <property type="match status" value="1"/>
</dbReference>
<evidence type="ECO:0000256" key="3">
    <source>
        <dbReference type="SAM" id="Coils"/>
    </source>
</evidence>
<keyword evidence="4" id="KW-1133">Transmembrane helix</keyword>
<feature type="coiled-coil region" evidence="3">
    <location>
        <begin position="84"/>
        <end position="111"/>
    </location>
</feature>
<keyword evidence="8" id="KW-1185">Reference proteome</keyword>
<evidence type="ECO:0000259" key="5">
    <source>
        <dbReference type="Pfam" id="PF25876"/>
    </source>
</evidence>
<comment type="subcellular location">
    <subcellularLocation>
        <location evidence="1">Membrane</location>
        <topology evidence="1">Single-pass membrane protein</topology>
    </subcellularLocation>
</comment>
<keyword evidence="3" id="KW-0175">Coiled coil</keyword>
<accession>A0ABU9GPX6</accession>
<feature type="domain" description="Multidrug resistance protein MdtA-like alpha-helical hairpin" evidence="5">
    <location>
        <begin position="107"/>
        <end position="170"/>
    </location>
</feature>
<evidence type="ECO:0000256" key="2">
    <source>
        <dbReference type="ARBA" id="ARBA00009477"/>
    </source>
</evidence>
<proteinExistence type="inferred from homology"/>
<evidence type="ECO:0000313" key="8">
    <source>
        <dbReference type="Proteomes" id="UP001369082"/>
    </source>
</evidence>
<dbReference type="PANTHER" id="PTHR30367">
    <property type="entry name" value="P-HYDROXYBENZOIC ACID EFFLUX PUMP SUBUNIT AAEA-RELATED"/>
    <property type="match status" value="1"/>
</dbReference>
<evidence type="ECO:0000313" key="7">
    <source>
        <dbReference type="EMBL" id="MEL0629341.1"/>
    </source>
</evidence>
<organism evidence="7 8">
    <name type="scientific">Psychromonas aquatilis</name>
    <dbReference type="NCBI Taxonomy" id="2005072"/>
    <lineage>
        <taxon>Bacteria</taxon>
        <taxon>Pseudomonadati</taxon>
        <taxon>Pseudomonadota</taxon>
        <taxon>Gammaproteobacteria</taxon>
        <taxon>Alteromonadales</taxon>
        <taxon>Psychromonadaceae</taxon>
        <taxon>Psychromonas</taxon>
    </lineage>
</organism>
<dbReference type="RefSeq" id="WP_341597352.1">
    <property type="nucleotide sequence ID" value="NZ_JBAKAZ010000020.1"/>
</dbReference>
<dbReference type="Pfam" id="PF25917">
    <property type="entry name" value="BSH_RND"/>
    <property type="match status" value="1"/>
</dbReference>
<dbReference type="Gene3D" id="2.40.30.170">
    <property type="match status" value="1"/>
</dbReference>
<dbReference type="InterPro" id="IPR050393">
    <property type="entry name" value="MFP_Efflux_Pump"/>
</dbReference>
<name>A0ABU9GPX6_9GAMM</name>
<feature type="coiled-coil region" evidence="3">
    <location>
        <begin position="150"/>
        <end position="194"/>
    </location>
</feature>